<dbReference type="OrthoDB" id="2060945at2"/>
<accession>A0A2D1KMV1</accession>
<dbReference type="RefSeq" id="WP_056980134.1">
    <property type="nucleotide sequence ID" value="NZ_AZDC01000003.1"/>
</dbReference>
<name>A0A2D1KMV1_9LACO</name>
<proteinExistence type="predicted"/>
<dbReference type="Proteomes" id="UP000223559">
    <property type="component" value="Chromosome"/>
</dbReference>
<dbReference type="AlphaFoldDB" id="A0A2D1KMV1"/>
<gene>
    <name evidence="1" type="ORF">LC20004_05625</name>
</gene>
<keyword evidence="2" id="KW-1185">Reference proteome</keyword>
<protein>
    <submittedName>
        <fullName evidence="1">Uncharacterized protein</fullName>
    </submittedName>
</protein>
<reference evidence="1 2" key="1">
    <citation type="submission" date="2016-10" db="EMBL/GenBank/DDBJ databases">
        <title>The whole genome sequencing and assembly of L. cotyniformis subsp. torquens DSM 20004 strain.</title>
        <authorList>
            <person name="Park M.-K."/>
            <person name="Lee Y.-J."/>
            <person name="Yi H."/>
            <person name="Bahn Y.-S."/>
            <person name="Kim J.F."/>
            <person name="Lee D.-W."/>
        </authorList>
    </citation>
    <scope>NUCLEOTIDE SEQUENCE [LARGE SCALE GENOMIC DNA]</scope>
    <source>
        <strain evidence="1 2">DSM 20004</strain>
    </source>
</reference>
<evidence type="ECO:0000313" key="1">
    <source>
        <dbReference type="EMBL" id="ATO43416.1"/>
    </source>
</evidence>
<dbReference type="EMBL" id="CP017697">
    <property type="protein sequence ID" value="ATO43416.1"/>
    <property type="molecule type" value="Genomic_DNA"/>
</dbReference>
<dbReference type="KEGG" id="lcy:LC20004_05625"/>
<evidence type="ECO:0000313" key="2">
    <source>
        <dbReference type="Proteomes" id="UP000223559"/>
    </source>
</evidence>
<sequence>MTEIERDTVEYNDPTPFDNSKLQSIDDIIKAIRHKMYGKDVREPIAQLGEALIKLLQETGGNQTAEVIAARGNFELLGIREDAQDATIADLTGKVNNKADKNYISDYLSKVSYVPEAYLNLAALKAKYPSGRPGLFITADDGHKYIWDGQSWQDCGIYQAVGIADKSITAAKLDPNAFTFFSSDNFVFNRSAMSRGFIQFEKINFEVGGISGGDGTNIESPYFARTKLGDLGFKGIAISNFNSGKYKWKIAEYNADQKFIKYVDDWSTGQNLNIVFKPGNYYRLLVTSTDSSQIDINDLVLNLKIADLAKKMTYNLGDMTRNFDYSITVGGGLEPKFNIDTKQNITIVMPLKPLTIFDGLGSQIKTSLEETAGKSYTLATGQFLIWNLQKNTINVQSVNDPRDLLNVILADNIYGNISNGYFSQFYTRKIAKNDLGYQINIAGNDHPSFVSKSDNSLDVIMPNNAIFYFNHFGKQVKMSTSDFYGKVINLPTNSVLIWNFDDNKFVVQPDKNERSINSIMLANNMYNHITSGYFERYFEEQFGQEYSDSYRKFSLTPIETNDQDMTMAGDELWIGLQSSTDHDLSKTGQIIRFDHSMKKVGRFVHNLGHLSTLDYCAETDTLLIGNASDDPTAVPEVMLIPNIKKIKLDPDWPMIDYNSDAVIKIQFPDLSSMGIGAVFGESPNILYLLIGGGPGMNSIVKVSLGIGNSDLSSAGYGNFIENTTSYNGTAQYVRRYYGRTMQVNQGATFYDGKIYAAFARHKTRFAEIKLHEPQLSNHDGYYEINDWSITRNDEPNGVVIFDGFYFRTSIDGFIVDMPIFNEQGGIGNVGEIITMKFEGTNIQMTPTSAATDLYLTNVKPDSFIVRSVSDQHGTFNWRARIN</sequence>
<organism evidence="1 2">
    <name type="scientific">Loigolactobacillus coryniformis subsp. torquens DSM 20004 = KCTC 3535</name>
    <dbReference type="NCBI Taxonomy" id="1423822"/>
    <lineage>
        <taxon>Bacteria</taxon>
        <taxon>Bacillati</taxon>
        <taxon>Bacillota</taxon>
        <taxon>Bacilli</taxon>
        <taxon>Lactobacillales</taxon>
        <taxon>Lactobacillaceae</taxon>
        <taxon>Loigolactobacillus</taxon>
    </lineage>
</organism>